<sequence length="51" mass="5608">MVLLYLVSHNSAAKKIVARPPLVQVGSLEVYGLAMERMNECISKQECSRGS</sequence>
<reference evidence="1 2" key="1">
    <citation type="journal article" date="2019" name="Nat. Ecol. Evol.">
        <title>Megaphylogeny resolves global patterns of mushroom evolution.</title>
        <authorList>
            <person name="Varga T."/>
            <person name="Krizsan K."/>
            <person name="Foldi C."/>
            <person name="Dima B."/>
            <person name="Sanchez-Garcia M."/>
            <person name="Sanchez-Ramirez S."/>
            <person name="Szollosi G.J."/>
            <person name="Szarkandi J.G."/>
            <person name="Papp V."/>
            <person name="Albert L."/>
            <person name="Andreopoulos W."/>
            <person name="Angelini C."/>
            <person name="Antonin V."/>
            <person name="Barry K.W."/>
            <person name="Bougher N.L."/>
            <person name="Buchanan P."/>
            <person name="Buyck B."/>
            <person name="Bense V."/>
            <person name="Catcheside P."/>
            <person name="Chovatia M."/>
            <person name="Cooper J."/>
            <person name="Damon W."/>
            <person name="Desjardin D."/>
            <person name="Finy P."/>
            <person name="Geml J."/>
            <person name="Haridas S."/>
            <person name="Hughes K."/>
            <person name="Justo A."/>
            <person name="Karasinski D."/>
            <person name="Kautmanova I."/>
            <person name="Kiss B."/>
            <person name="Kocsube S."/>
            <person name="Kotiranta H."/>
            <person name="LaButti K.M."/>
            <person name="Lechner B.E."/>
            <person name="Liimatainen K."/>
            <person name="Lipzen A."/>
            <person name="Lukacs Z."/>
            <person name="Mihaltcheva S."/>
            <person name="Morgado L.N."/>
            <person name="Niskanen T."/>
            <person name="Noordeloos M.E."/>
            <person name="Ohm R.A."/>
            <person name="Ortiz-Santana B."/>
            <person name="Ovrebo C."/>
            <person name="Racz N."/>
            <person name="Riley R."/>
            <person name="Savchenko A."/>
            <person name="Shiryaev A."/>
            <person name="Soop K."/>
            <person name="Spirin V."/>
            <person name="Szebenyi C."/>
            <person name="Tomsovsky M."/>
            <person name="Tulloss R.E."/>
            <person name="Uehling J."/>
            <person name="Grigoriev I.V."/>
            <person name="Vagvolgyi C."/>
            <person name="Papp T."/>
            <person name="Martin F.M."/>
            <person name="Miettinen O."/>
            <person name="Hibbett D.S."/>
            <person name="Nagy L.G."/>
        </authorList>
    </citation>
    <scope>NUCLEOTIDE SEQUENCE [LARGE SCALE GENOMIC DNA]</scope>
    <source>
        <strain evidence="1 2">CBS 962.96</strain>
    </source>
</reference>
<dbReference type="AlphaFoldDB" id="A0A4V6T4V7"/>
<evidence type="ECO:0000313" key="1">
    <source>
        <dbReference type="EMBL" id="THU76605.1"/>
    </source>
</evidence>
<organism evidence="1 2">
    <name type="scientific">Dendrothele bispora (strain CBS 962.96)</name>
    <dbReference type="NCBI Taxonomy" id="1314807"/>
    <lineage>
        <taxon>Eukaryota</taxon>
        <taxon>Fungi</taxon>
        <taxon>Dikarya</taxon>
        <taxon>Basidiomycota</taxon>
        <taxon>Agaricomycotina</taxon>
        <taxon>Agaricomycetes</taxon>
        <taxon>Agaricomycetidae</taxon>
        <taxon>Agaricales</taxon>
        <taxon>Agaricales incertae sedis</taxon>
        <taxon>Dendrothele</taxon>
    </lineage>
</organism>
<dbReference type="Proteomes" id="UP000297245">
    <property type="component" value="Unassembled WGS sequence"/>
</dbReference>
<protein>
    <submittedName>
        <fullName evidence="1">Uncharacterized protein</fullName>
    </submittedName>
</protein>
<proteinExistence type="predicted"/>
<keyword evidence="2" id="KW-1185">Reference proteome</keyword>
<accession>A0A4V6T4V7</accession>
<dbReference type="EMBL" id="ML180812">
    <property type="protein sequence ID" value="THU76605.1"/>
    <property type="molecule type" value="Genomic_DNA"/>
</dbReference>
<evidence type="ECO:0000313" key="2">
    <source>
        <dbReference type="Proteomes" id="UP000297245"/>
    </source>
</evidence>
<name>A0A4V6T4V7_DENBC</name>
<gene>
    <name evidence="1" type="ORF">K435DRAFT_878985</name>
</gene>